<dbReference type="KEGG" id="tva:75681840"/>
<reference evidence="1" key="1">
    <citation type="submission" date="2006-10" db="EMBL/GenBank/DDBJ databases">
        <authorList>
            <person name="Amadeo P."/>
            <person name="Zhao Q."/>
            <person name="Wortman J."/>
            <person name="Fraser-Liggett C."/>
            <person name="Carlton J."/>
        </authorList>
    </citation>
    <scope>NUCLEOTIDE SEQUENCE</scope>
    <source>
        <strain evidence="1">G3</strain>
    </source>
</reference>
<evidence type="ECO:0000313" key="1">
    <source>
        <dbReference type="EMBL" id="EAX97823.1"/>
    </source>
</evidence>
<protein>
    <submittedName>
        <fullName evidence="1">Uncharacterized protein</fullName>
    </submittedName>
</protein>
<dbReference type="EMBL" id="DS113699">
    <property type="protein sequence ID" value="EAX97823.1"/>
    <property type="molecule type" value="Genomic_DNA"/>
</dbReference>
<proteinExistence type="predicted"/>
<evidence type="ECO:0000313" key="2">
    <source>
        <dbReference type="Proteomes" id="UP000001542"/>
    </source>
</evidence>
<dbReference type="VEuPathDB" id="TrichDB:TVAG_411850"/>
<dbReference type="VEuPathDB" id="TrichDB:TVAGG3_0995650"/>
<dbReference type="AlphaFoldDB" id="A2FB93"/>
<accession>A2FB93</accession>
<sequence length="148" mass="16665">MYILCLEYYGYSVSINRIDTKYCNIINNSKISSSKDPPCTILCEGINATFTNCSFSGNGDEIALFANDRYGNTAEIYVYDSYIDNLGNIVFGAADVTENIQDSYTFFVDQLAKICSKSNKTVCTCNKTTINLPLIHTKQFIMLYQKNK</sequence>
<organism evidence="1 2">
    <name type="scientific">Trichomonas vaginalis (strain ATCC PRA-98 / G3)</name>
    <dbReference type="NCBI Taxonomy" id="412133"/>
    <lineage>
        <taxon>Eukaryota</taxon>
        <taxon>Metamonada</taxon>
        <taxon>Parabasalia</taxon>
        <taxon>Trichomonadida</taxon>
        <taxon>Trichomonadidae</taxon>
        <taxon>Trichomonas</taxon>
    </lineage>
</organism>
<reference evidence="1" key="2">
    <citation type="journal article" date="2007" name="Science">
        <title>Draft genome sequence of the sexually transmitted pathogen Trichomonas vaginalis.</title>
        <authorList>
            <person name="Carlton J.M."/>
            <person name="Hirt R.P."/>
            <person name="Silva J.C."/>
            <person name="Delcher A.L."/>
            <person name="Schatz M."/>
            <person name="Zhao Q."/>
            <person name="Wortman J.R."/>
            <person name="Bidwell S.L."/>
            <person name="Alsmark U.C.M."/>
            <person name="Besteiro S."/>
            <person name="Sicheritz-Ponten T."/>
            <person name="Noel C.J."/>
            <person name="Dacks J.B."/>
            <person name="Foster P.G."/>
            <person name="Simillion C."/>
            <person name="Van de Peer Y."/>
            <person name="Miranda-Saavedra D."/>
            <person name="Barton G.J."/>
            <person name="Westrop G.D."/>
            <person name="Mueller S."/>
            <person name="Dessi D."/>
            <person name="Fiori P.L."/>
            <person name="Ren Q."/>
            <person name="Paulsen I."/>
            <person name="Zhang H."/>
            <person name="Bastida-Corcuera F.D."/>
            <person name="Simoes-Barbosa A."/>
            <person name="Brown M.T."/>
            <person name="Hayes R.D."/>
            <person name="Mukherjee M."/>
            <person name="Okumura C.Y."/>
            <person name="Schneider R."/>
            <person name="Smith A.J."/>
            <person name="Vanacova S."/>
            <person name="Villalvazo M."/>
            <person name="Haas B.J."/>
            <person name="Pertea M."/>
            <person name="Feldblyum T.V."/>
            <person name="Utterback T.R."/>
            <person name="Shu C.L."/>
            <person name="Osoegawa K."/>
            <person name="de Jong P.J."/>
            <person name="Hrdy I."/>
            <person name="Horvathova L."/>
            <person name="Zubacova Z."/>
            <person name="Dolezal P."/>
            <person name="Malik S.B."/>
            <person name="Logsdon J.M. Jr."/>
            <person name="Henze K."/>
            <person name="Gupta A."/>
            <person name="Wang C.C."/>
            <person name="Dunne R.L."/>
            <person name="Upcroft J.A."/>
            <person name="Upcroft P."/>
            <person name="White O."/>
            <person name="Salzberg S.L."/>
            <person name="Tang P."/>
            <person name="Chiu C.-H."/>
            <person name="Lee Y.-S."/>
            <person name="Embley T.M."/>
            <person name="Coombs G.H."/>
            <person name="Mottram J.C."/>
            <person name="Tachezy J."/>
            <person name="Fraser-Liggett C.M."/>
            <person name="Johnson P.J."/>
        </authorList>
    </citation>
    <scope>NUCLEOTIDE SEQUENCE [LARGE SCALE GENOMIC DNA]</scope>
    <source>
        <strain evidence="1">G3</strain>
    </source>
</reference>
<dbReference type="Proteomes" id="UP000001542">
    <property type="component" value="Unassembled WGS sequence"/>
</dbReference>
<name>A2FB93_TRIV3</name>
<keyword evidence="2" id="KW-1185">Reference proteome</keyword>
<dbReference type="InParanoid" id="A2FB93"/>
<dbReference type="RefSeq" id="XP_001310753.1">
    <property type="nucleotide sequence ID" value="XM_001310752.1"/>
</dbReference>
<gene>
    <name evidence="1" type="ORF">TVAG_411850</name>
</gene>